<evidence type="ECO:0000256" key="5">
    <source>
        <dbReference type="ARBA" id="ARBA00022723"/>
    </source>
</evidence>
<evidence type="ECO:0000256" key="1">
    <source>
        <dbReference type="ARBA" id="ARBA00001947"/>
    </source>
</evidence>
<feature type="compositionally biased region" description="Basic and acidic residues" evidence="9">
    <location>
        <begin position="275"/>
        <end position="287"/>
    </location>
</feature>
<keyword evidence="12" id="KW-1185">Reference proteome</keyword>
<feature type="domain" description="Deacetylase sirtuin-type" evidence="10">
    <location>
        <begin position="1"/>
        <end position="257"/>
    </location>
</feature>
<dbReference type="GO" id="GO:0005739">
    <property type="term" value="C:mitochondrion"/>
    <property type="evidence" value="ECO:0007669"/>
    <property type="project" value="UniProtKB-SubCell"/>
</dbReference>
<evidence type="ECO:0000256" key="4">
    <source>
        <dbReference type="ARBA" id="ARBA00022679"/>
    </source>
</evidence>
<dbReference type="InterPro" id="IPR026590">
    <property type="entry name" value="Ssirtuin_cat_dom"/>
</dbReference>
<dbReference type="Gene3D" id="3.30.1600.10">
    <property type="entry name" value="SIR2/SIRT2 'Small Domain"/>
    <property type="match status" value="1"/>
</dbReference>
<dbReference type="Gene3D" id="3.40.50.1220">
    <property type="entry name" value="TPP-binding domain"/>
    <property type="match status" value="1"/>
</dbReference>
<dbReference type="GO" id="GO:0046872">
    <property type="term" value="F:metal ion binding"/>
    <property type="evidence" value="ECO:0007669"/>
    <property type="project" value="UniProtKB-KW"/>
</dbReference>
<dbReference type="GO" id="GO:0070403">
    <property type="term" value="F:NAD+ binding"/>
    <property type="evidence" value="ECO:0007669"/>
    <property type="project" value="InterPro"/>
</dbReference>
<comment type="similarity">
    <text evidence="3">Belongs to the sirtuin family. Class I subfamily.</text>
</comment>
<dbReference type="GO" id="GO:0005634">
    <property type="term" value="C:nucleus"/>
    <property type="evidence" value="ECO:0007669"/>
    <property type="project" value="TreeGrafter"/>
</dbReference>
<evidence type="ECO:0000256" key="2">
    <source>
        <dbReference type="ARBA" id="ARBA00004173"/>
    </source>
</evidence>
<keyword evidence="6 8" id="KW-0862">Zinc</keyword>
<keyword evidence="5 8" id="KW-0479">Metal-binding</keyword>
<keyword evidence="4" id="KW-0808">Transferase</keyword>
<dbReference type="AlphaFoldDB" id="A0A2N1JDS8"/>
<feature type="binding site" evidence="8">
    <location>
        <position position="145"/>
    </location>
    <ligand>
        <name>Zn(2+)</name>
        <dbReference type="ChEBI" id="CHEBI:29105"/>
    </ligand>
</feature>
<dbReference type="STRING" id="2020962.A0A2N1JDS8"/>
<feature type="active site" description="Proton acceptor" evidence="8">
    <location>
        <position position="108"/>
    </location>
</feature>
<evidence type="ECO:0000256" key="3">
    <source>
        <dbReference type="ARBA" id="ARBA00006924"/>
    </source>
</evidence>
<feature type="binding site" evidence="8">
    <location>
        <position position="116"/>
    </location>
    <ligand>
        <name>Zn(2+)</name>
        <dbReference type="ChEBI" id="CHEBI:29105"/>
    </ligand>
</feature>
<dbReference type="InterPro" id="IPR026591">
    <property type="entry name" value="Sirtuin_cat_small_dom_sf"/>
</dbReference>
<evidence type="ECO:0000256" key="7">
    <source>
        <dbReference type="ARBA" id="ARBA00023027"/>
    </source>
</evidence>
<evidence type="ECO:0000256" key="8">
    <source>
        <dbReference type="PROSITE-ProRule" id="PRU00236"/>
    </source>
</evidence>
<comment type="cofactor">
    <cofactor evidence="1">
        <name>Zn(2+)</name>
        <dbReference type="ChEBI" id="CHEBI:29105"/>
    </cofactor>
</comment>
<dbReference type="PANTHER" id="PTHR11085:SF6">
    <property type="entry name" value="NAD-DEPENDENT PROTEIN DEACETYLASE SIRTUIN-2"/>
    <property type="match status" value="1"/>
</dbReference>
<proteinExistence type="inferred from homology"/>
<dbReference type="PROSITE" id="PS50305">
    <property type="entry name" value="SIRTUIN"/>
    <property type="match status" value="1"/>
</dbReference>
<evidence type="ECO:0000313" key="12">
    <source>
        <dbReference type="Proteomes" id="UP000232875"/>
    </source>
</evidence>
<feature type="binding site" evidence="8">
    <location>
        <position position="140"/>
    </location>
    <ligand>
        <name>Zn(2+)</name>
        <dbReference type="ChEBI" id="CHEBI:29105"/>
    </ligand>
</feature>
<name>A0A2N1JDS8_9BASI</name>
<evidence type="ECO:0000256" key="6">
    <source>
        <dbReference type="ARBA" id="ARBA00022833"/>
    </source>
</evidence>
<dbReference type="InterPro" id="IPR003000">
    <property type="entry name" value="Sirtuin"/>
</dbReference>
<organism evidence="11 12">
    <name type="scientific">Malassezia vespertilionis</name>
    <dbReference type="NCBI Taxonomy" id="2020962"/>
    <lineage>
        <taxon>Eukaryota</taxon>
        <taxon>Fungi</taxon>
        <taxon>Dikarya</taxon>
        <taxon>Basidiomycota</taxon>
        <taxon>Ustilaginomycotina</taxon>
        <taxon>Malasseziomycetes</taxon>
        <taxon>Malasseziales</taxon>
        <taxon>Malasseziaceae</taxon>
        <taxon>Malassezia</taxon>
    </lineage>
</organism>
<dbReference type="Pfam" id="PF02146">
    <property type="entry name" value="SIR2"/>
    <property type="match status" value="1"/>
</dbReference>
<dbReference type="Proteomes" id="UP000232875">
    <property type="component" value="Unassembled WGS sequence"/>
</dbReference>
<protein>
    <submittedName>
        <fullName evidence="11">Hst2p</fullName>
    </submittedName>
</protein>
<dbReference type="SUPFAM" id="SSF52467">
    <property type="entry name" value="DHS-like NAD/FAD-binding domain"/>
    <property type="match status" value="1"/>
</dbReference>
<comment type="subcellular location">
    <subcellularLocation>
        <location evidence="2">Mitochondrion</location>
    </subcellularLocation>
</comment>
<keyword evidence="7" id="KW-0520">NAD</keyword>
<feature type="compositionally biased region" description="Basic and acidic residues" evidence="9">
    <location>
        <begin position="296"/>
        <end position="306"/>
    </location>
</feature>
<dbReference type="GO" id="GO:0017136">
    <property type="term" value="F:histone deacetylase activity, NAD-dependent"/>
    <property type="evidence" value="ECO:0007669"/>
    <property type="project" value="TreeGrafter"/>
</dbReference>
<dbReference type="PANTHER" id="PTHR11085">
    <property type="entry name" value="NAD-DEPENDENT PROTEIN DEACYLASE SIRTUIN-5, MITOCHONDRIAL-RELATED"/>
    <property type="match status" value="1"/>
</dbReference>
<evidence type="ECO:0000256" key="9">
    <source>
        <dbReference type="SAM" id="MobiDB-lite"/>
    </source>
</evidence>
<evidence type="ECO:0000259" key="10">
    <source>
        <dbReference type="PROSITE" id="PS50305"/>
    </source>
</evidence>
<dbReference type="InterPro" id="IPR029035">
    <property type="entry name" value="DHS-like_NAD/FAD-binding_dom"/>
</dbReference>
<gene>
    <name evidence="11" type="primary">HST2</name>
    <name evidence="11" type="ORF">MVES_001097</name>
</gene>
<feature type="binding site" evidence="8">
    <location>
        <position position="119"/>
    </location>
    <ligand>
        <name>Zn(2+)</name>
        <dbReference type="ChEBI" id="CHEBI:29105"/>
    </ligand>
</feature>
<accession>A0A2N1JDS8</accession>
<dbReference type="OrthoDB" id="420264at2759"/>
<feature type="region of interest" description="Disordered" evidence="9">
    <location>
        <begin position="275"/>
        <end position="315"/>
    </location>
</feature>
<dbReference type="InterPro" id="IPR050134">
    <property type="entry name" value="NAD-dep_sirtuin_deacylases"/>
</dbReference>
<reference evidence="11 12" key="1">
    <citation type="submission" date="2017-10" db="EMBL/GenBank/DDBJ databases">
        <title>A novel species of cold-tolerant Malassezia isolated from bats.</title>
        <authorList>
            <person name="Lorch J.M."/>
            <person name="Palmer J.M."/>
            <person name="Vanderwolf K.J."/>
            <person name="Schmidt K.Z."/>
            <person name="Verant M.L."/>
            <person name="Weller T.J."/>
            <person name="Blehert D.S."/>
        </authorList>
    </citation>
    <scope>NUCLEOTIDE SEQUENCE [LARGE SCALE GENOMIC DNA]</scope>
    <source>
        <strain evidence="11 12">NWHC:44797-103</strain>
    </source>
</reference>
<sequence>MAGAGISTSAGIPDFRSPGTGLYASVAKYELPYPEALFDIRFFRKNPRPFYTLYEELYPDGRKYRPTLTHCFFRLLEEKGVLLRVFTQNIDTLETLSGLDSDSIVEAHGSFAKARCVECKKLVEPAWLEKRLKNGQVARCEQQECSSKNPAPTVKPDITFFGENLPDRFFERLIDFRSAELLLVLGTSLAVNPFASLIDKVPLTCPRILFNLERVGEARDNYFGSEGFVFEDDSRDIFYPGHVDDTIRTFVQKCGWERQLDTIYNTLQDRLDKEHAADVQPDAKEDITNDQLDAVPSEKKQTETNSDKVLPSADNLAAQLAKTSLEPMHGPLKKL</sequence>
<dbReference type="EMBL" id="KZ454988">
    <property type="protein sequence ID" value="PKI84705.1"/>
    <property type="molecule type" value="Genomic_DNA"/>
</dbReference>
<evidence type="ECO:0000313" key="11">
    <source>
        <dbReference type="EMBL" id="PKI84705.1"/>
    </source>
</evidence>